<sequence>MSEEEKPVSSSEASEEAEVAENAETASDTVNWEEKAEAYRNDYLRALADAENQRKRSEKQIEDARNYAVDRFARELLPVIDSLELALATPLDGDEAITQFRQGIENTLTLFAQALGKAGIAPIEMDEGRFDPHLHQAIAMVEAEGDANRILAVHQKGYLMHDRLLRPAMVSVSKAPKAAS</sequence>
<evidence type="ECO:0000313" key="1">
    <source>
        <dbReference type="EMBL" id="XRI74104.1"/>
    </source>
</evidence>
<organism evidence="1 2">
    <name type="scientific">Acidithiobacillus montserratensis</name>
    <dbReference type="NCBI Taxonomy" id="2729135"/>
    <lineage>
        <taxon>Bacteria</taxon>
        <taxon>Pseudomonadati</taxon>
        <taxon>Pseudomonadota</taxon>
        <taxon>Acidithiobacillia</taxon>
        <taxon>Acidithiobacillales</taxon>
        <taxon>Acidithiobacillaceae</taxon>
        <taxon>Acidithiobacillus</taxon>
    </lineage>
</organism>
<dbReference type="EMBL" id="CP127526">
    <property type="protein sequence ID" value="XRI74104.1"/>
    <property type="molecule type" value="Genomic_DNA"/>
</dbReference>
<keyword evidence="2" id="KW-1185">Reference proteome</keyword>
<proteinExistence type="predicted"/>
<accession>A0ACD5HGU6</accession>
<protein>
    <submittedName>
        <fullName evidence="1">Nucleotide exchange factor GrpE</fullName>
    </submittedName>
</protein>
<name>A0ACD5HGU6_9PROT</name>
<evidence type="ECO:0000313" key="2">
    <source>
        <dbReference type="Proteomes" id="UP001195965"/>
    </source>
</evidence>
<gene>
    <name evidence="1" type="ORF">HHS34_002640</name>
</gene>
<dbReference type="Proteomes" id="UP001195965">
    <property type="component" value="Chromosome"/>
</dbReference>
<reference evidence="1 2" key="1">
    <citation type="journal article" date="2021" name="ISME J.">
        <title>Genomic evolution of the class Acidithiobacillia: deep-branching Proteobacteria living in extreme acidic conditions.</title>
        <authorList>
            <person name="Moya-Beltran A."/>
            <person name="Beard S."/>
            <person name="Rojas-Villalobos C."/>
            <person name="Issotta F."/>
            <person name="Gallardo Y."/>
            <person name="Ulloa R."/>
            <person name="Giaveno A."/>
            <person name="Degli Esposti M."/>
            <person name="Johnson D.B."/>
            <person name="Quatrini R."/>
        </authorList>
    </citation>
    <scope>NUCLEOTIDE SEQUENCE [LARGE SCALE GENOMIC DNA]</scope>
    <source>
        <strain evidence="1 2">GG1-14</strain>
    </source>
</reference>